<evidence type="ECO:0000256" key="5">
    <source>
        <dbReference type="ARBA" id="ARBA00023136"/>
    </source>
</evidence>
<keyword evidence="3 6" id="KW-0812">Transmembrane</keyword>
<keyword evidence="8" id="KW-1185">Reference proteome</keyword>
<dbReference type="GO" id="GO:0015658">
    <property type="term" value="F:branched-chain amino acid transmembrane transporter activity"/>
    <property type="evidence" value="ECO:0007669"/>
    <property type="project" value="InterPro"/>
</dbReference>
<dbReference type="InterPro" id="IPR043428">
    <property type="entry name" value="LivM-like"/>
</dbReference>
<accession>A0A1G8E3X0</accession>
<dbReference type="CDD" id="cd06581">
    <property type="entry name" value="TM_PBP1_LivM_like"/>
    <property type="match status" value="1"/>
</dbReference>
<feature type="transmembrane region" description="Helical" evidence="6">
    <location>
        <begin position="116"/>
        <end position="137"/>
    </location>
</feature>
<dbReference type="GO" id="GO:0005886">
    <property type="term" value="C:plasma membrane"/>
    <property type="evidence" value="ECO:0007669"/>
    <property type="project" value="UniProtKB-SubCell"/>
</dbReference>
<dbReference type="RefSeq" id="WP_091937202.1">
    <property type="nucleotide sequence ID" value="NZ_FNCY01000007.1"/>
</dbReference>
<comment type="subcellular location">
    <subcellularLocation>
        <location evidence="1">Cell membrane</location>
        <topology evidence="1">Multi-pass membrane protein</topology>
    </subcellularLocation>
</comment>
<feature type="transmembrane region" description="Helical" evidence="6">
    <location>
        <begin position="169"/>
        <end position="191"/>
    </location>
</feature>
<evidence type="ECO:0000313" key="7">
    <source>
        <dbReference type="EMBL" id="SDH64633.1"/>
    </source>
</evidence>
<evidence type="ECO:0000313" key="8">
    <source>
        <dbReference type="Proteomes" id="UP000198607"/>
    </source>
</evidence>
<evidence type="ECO:0000256" key="2">
    <source>
        <dbReference type="ARBA" id="ARBA00022475"/>
    </source>
</evidence>
<evidence type="ECO:0000256" key="3">
    <source>
        <dbReference type="ARBA" id="ARBA00022692"/>
    </source>
</evidence>
<reference evidence="7 8" key="1">
    <citation type="submission" date="2016-10" db="EMBL/GenBank/DDBJ databases">
        <authorList>
            <person name="de Groot N.N."/>
        </authorList>
    </citation>
    <scope>NUCLEOTIDE SEQUENCE [LARGE SCALE GENOMIC DNA]</scope>
    <source>
        <strain evidence="7 8">DSM 5885</strain>
    </source>
</reference>
<dbReference type="AlphaFoldDB" id="A0A1G8E3X0"/>
<feature type="transmembrane region" description="Helical" evidence="6">
    <location>
        <begin position="300"/>
        <end position="323"/>
    </location>
</feature>
<organism evidence="7 8">
    <name type="scientific">Propionivibrio dicarboxylicus</name>
    <dbReference type="NCBI Taxonomy" id="83767"/>
    <lineage>
        <taxon>Bacteria</taxon>
        <taxon>Pseudomonadati</taxon>
        <taxon>Pseudomonadota</taxon>
        <taxon>Betaproteobacteria</taxon>
        <taxon>Rhodocyclales</taxon>
        <taxon>Rhodocyclaceae</taxon>
        <taxon>Propionivibrio</taxon>
    </lineage>
</organism>
<dbReference type="Pfam" id="PF02653">
    <property type="entry name" value="BPD_transp_2"/>
    <property type="match status" value="1"/>
</dbReference>
<keyword evidence="2" id="KW-1003">Cell membrane</keyword>
<proteinExistence type="predicted"/>
<feature type="transmembrane region" description="Helical" evidence="6">
    <location>
        <begin position="250"/>
        <end position="269"/>
    </location>
</feature>
<dbReference type="InterPro" id="IPR001851">
    <property type="entry name" value="ABC_transp_permease"/>
</dbReference>
<keyword evidence="4 6" id="KW-1133">Transmembrane helix</keyword>
<gene>
    <name evidence="7" type="ORF">SAMN05660652_02022</name>
</gene>
<evidence type="ECO:0000256" key="6">
    <source>
        <dbReference type="SAM" id="Phobius"/>
    </source>
</evidence>
<dbReference type="EMBL" id="FNCY01000007">
    <property type="protein sequence ID" value="SDH64633.1"/>
    <property type="molecule type" value="Genomic_DNA"/>
</dbReference>
<evidence type="ECO:0000256" key="4">
    <source>
        <dbReference type="ARBA" id="ARBA00022989"/>
    </source>
</evidence>
<dbReference type="STRING" id="83767.SAMN05660652_02022"/>
<name>A0A1G8E3X0_9RHOO</name>
<sequence>MTHFKKSLGIGLWFMFLTFPLMVVRVNTIDNVIEWRWSNVVWVGACAAAIAWLWQFSIERRAARHAAALADPHPQAKRHTLAQRLSDDPALTRRALIVAGLLAVVFPWVTSTTQNFYHINVMVSALIFVVLGLGLNITVGLAGLLDLGYIAFFAVGAYTYALLGQHLALGFWICLPLGGLVSMLFGLVLGFPILRLRGDYLAIVTLGFGSITKIILENWDTAFGGAAGIAGIARPEFFGMTLEGRMQSVYTYYIVLALVAATIFIVTRLKNSRIGRAWMALREDEIACEAMGVDMARTKLSAYALGAFWAGLVGVVFAAHNTFINPDSFTFMDSAMVLAMVVLGGMGSILGVIIAALTLKLLPEYLRAFAEYRMLVFGAVMVLMMIFRPQGLINDMRRKYELDTADDADGGDDNGK</sequence>
<protein>
    <submittedName>
        <fullName evidence="7">Branched-chain amino acid transport system permease protein</fullName>
    </submittedName>
</protein>
<feature type="transmembrane region" description="Helical" evidence="6">
    <location>
        <begin position="91"/>
        <end position="110"/>
    </location>
</feature>
<feature type="transmembrane region" description="Helical" evidence="6">
    <location>
        <begin position="35"/>
        <end position="54"/>
    </location>
</feature>
<feature type="transmembrane region" description="Helical" evidence="6">
    <location>
        <begin position="144"/>
        <end position="163"/>
    </location>
</feature>
<evidence type="ECO:0000256" key="1">
    <source>
        <dbReference type="ARBA" id="ARBA00004651"/>
    </source>
</evidence>
<dbReference type="PANTHER" id="PTHR30482:SF20">
    <property type="entry name" value="HIGH-AFFINITY BRANCHED-CHAIN AMINO ACID TRANSPORT SYSTEM PERMEASE PROTEIN LIVM"/>
    <property type="match status" value="1"/>
</dbReference>
<feature type="transmembrane region" description="Helical" evidence="6">
    <location>
        <begin position="374"/>
        <end position="393"/>
    </location>
</feature>
<keyword evidence="5 6" id="KW-0472">Membrane</keyword>
<dbReference type="OrthoDB" id="9814461at2"/>
<dbReference type="Proteomes" id="UP000198607">
    <property type="component" value="Unassembled WGS sequence"/>
</dbReference>
<dbReference type="PANTHER" id="PTHR30482">
    <property type="entry name" value="HIGH-AFFINITY BRANCHED-CHAIN AMINO ACID TRANSPORT SYSTEM PERMEASE"/>
    <property type="match status" value="1"/>
</dbReference>
<feature type="transmembrane region" description="Helical" evidence="6">
    <location>
        <begin position="335"/>
        <end position="362"/>
    </location>
</feature>